<name>A0A4Z0GPG3_9BACL</name>
<proteinExistence type="predicted"/>
<dbReference type="AlphaFoldDB" id="A0A4Z0GPG3"/>
<organism evidence="1 2">
    <name type="scientific">Sporolactobacillus shoreae</name>
    <dbReference type="NCBI Taxonomy" id="1465501"/>
    <lineage>
        <taxon>Bacteria</taxon>
        <taxon>Bacillati</taxon>
        <taxon>Bacillota</taxon>
        <taxon>Bacilli</taxon>
        <taxon>Bacillales</taxon>
        <taxon>Sporolactobacillaceae</taxon>
        <taxon>Sporolactobacillus</taxon>
    </lineage>
</organism>
<comment type="caution">
    <text evidence="1">The sequence shown here is derived from an EMBL/GenBank/DDBJ whole genome shotgun (WGS) entry which is preliminary data.</text>
</comment>
<evidence type="ECO:0000313" key="1">
    <source>
        <dbReference type="EMBL" id="TGA99114.1"/>
    </source>
</evidence>
<dbReference type="OrthoDB" id="9919818at2"/>
<gene>
    <name evidence="1" type="ORF">E4665_04840</name>
</gene>
<dbReference type="Proteomes" id="UP000298347">
    <property type="component" value="Unassembled WGS sequence"/>
</dbReference>
<keyword evidence="2" id="KW-1185">Reference proteome</keyword>
<protein>
    <submittedName>
        <fullName evidence="1">Uncharacterized protein</fullName>
    </submittedName>
</protein>
<sequence>MKIKIFTDSNLSTLEKSVNEFLDQNDLIKTIQFTTSLKDADDMVPGLDARLFYSVMILYTEAKG</sequence>
<dbReference type="EMBL" id="SRJD01000004">
    <property type="protein sequence ID" value="TGA99114.1"/>
    <property type="molecule type" value="Genomic_DNA"/>
</dbReference>
<accession>A0A4Z0GPG3</accession>
<reference evidence="1 2" key="1">
    <citation type="journal article" date="2015" name="Int. J. Syst. Evol. Microbiol.">
        <title>Sporolactobacillus shoreae sp. nov. and Sporolactobacillus spathodeae sp. nov., two spore-forming lactic acid bacteria isolated from tree barks in Thailand.</title>
        <authorList>
            <person name="Thamacharoensuk T."/>
            <person name="Kitahara M."/>
            <person name="Ohkuma M."/>
            <person name="Thongchul N."/>
            <person name="Tanasupawat S."/>
        </authorList>
    </citation>
    <scope>NUCLEOTIDE SEQUENCE [LARGE SCALE GENOMIC DNA]</scope>
    <source>
        <strain evidence="1 2">BK92</strain>
    </source>
</reference>
<evidence type="ECO:0000313" key="2">
    <source>
        <dbReference type="Proteomes" id="UP000298347"/>
    </source>
</evidence>